<dbReference type="Pfam" id="PF02673">
    <property type="entry name" value="BacA"/>
    <property type="match status" value="1"/>
</dbReference>
<dbReference type="STRING" id="1977882.B9T28_13970"/>
<evidence type="ECO:0000313" key="17">
    <source>
        <dbReference type="Proteomes" id="UP000242765"/>
    </source>
</evidence>
<dbReference type="GO" id="GO:0050380">
    <property type="term" value="F:undecaprenyl-diphosphatase activity"/>
    <property type="evidence" value="ECO:0007669"/>
    <property type="project" value="UniProtKB-UniRule"/>
</dbReference>
<keyword evidence="11 15" id="KW-0046">Antibiotic resistance</keyword>
<evidence type="ECO:0000256" key="6">
    <source>
        <dbReference type="ARBA" id="ARBA00022519"/>
    </source>
</evidence>
<dbReference type="NCBIfam" id="NF001389">
    <property type="entry name" value="PRK00281.1-2"/>
    <property type="match status" value="1"/>
</dbReference>
<comment type="subcellular location">
    <subcellularLocation>
        <location evidence="1 15">Cell membrane</location>
        <topology evidence="1 15">Multi-pass membrane protein</topology>
    </subcellularLocation>
</comment>
<keyword evidence="9 15" id="KW-1133">Transmembrane helix</keyword>
<feature type="transmembrane region" description="Helical" evidence="15">
    <location>
        <begin position="85"/>
        <end position="103"/>
    </location>
</feature>
<dbReference type="Proteomes" id="UP000242765">
    <property type="component" value="Unassembled WGS sequence"/>
</dbReference>
<dbReference type="PANTHER" id="PTHR30622:SF3">
    <property type="entry name" value="UNDECAPRENYL-DIPHOSPHATASE"/>
    <property type="match status" value="1"/>
</dbReference>
<dbReference type="InterPro" id="IPR003824">
    <property type="entry name" value="UppP"/>
</dbReference>
<keyword evidence="15" id="KW-0961">Cell wall biogenesis/degradation</keyword>
<evidence type="ECO:0000256" key="11">
    <source>
        <dbReference type="ARBA" id="ARBA00023251"/>
    </source>
</evidence>
<keyword evidence="5 15" id="KW-1003">Cell membrane</keyword>
<comment type="similarity">
    <text evidence="2 15">Belongs to the UppP family.</text>
</comment>
<evidence type="ECO:0000256" key="3">
    <source>
        <dbReference type="ARBA" id="ARBA00012374"/>
    </source>
</evidence>
<feature type="transmembrane region" description="Helical" evidence="15">
    <location>
        <begin position="253"/>
        <end position="271"/>
    </location>
</feature>
<keyword evidence="15" id="KW-0573">Peptidoglycan synthesis</keyword>
<dbReference type="EMBL" id="NEGB01000011">
    <property type="protein sequence ID" value="OTG62918.1"/>
    <property type="molecule type" value="Genomic_DNA"/>
</dbReference>
<feature type="transmembrane region" description="Helical" evidence="15">
    <location>
        <begin position="151"/>
        <end position="177"/>
    </location>
</feature>
<evidence type="ECO:0000256" key="7">
    <source>
        <dbReference type="ARBA" id="ARBA00022692"/>
    </source>
</evidence>
<sequence>MDLLLLLKAAIMGIVEGITEFLPISSTGHLILAAELMNFWTKEKSDLFVVAIQMGAILAVVYEYWAKLWGAATGLLTGEKKGRHLGVTLIVASIPIMLVGLTFGETVKALLFNDISVAIGLIVGGLIIWWVEKNPQKVNAAEVENISLREAVYIGLIQVLALIPGTSRSGATIIGGMMLGISRKAATEFSFFLGIPVIVGAGLLDLYKNYHIYETTQDWTVFFVGLIVSFVSALILIRALVAYVAKRDFMVFAWYRIASGLIILLFALTGWKLW</sequence>
<dbReference type="RefSeq" id="WP_086204591.1">
    <property type="nucleotide sequence ID" value="NZ_NEGB01000011.1"/>
</dbReference>
<comment type="function">
    <text evidence="15">Catalyzes the dephosphorylation of undecaprenyl diphosphate (UPP). Confers resistance to bacitracin.</text>
</comment>
<dbReference type="HAMAP" id="MF_01006">
    <property type="entry name" value="Undec_diphosphatase"/>
    <property type="match status" value="1"/>
</dbReference>
<keyword evidence="17" id="KW-1185">Reference proteome</keyword>
<evidence type="ECO:0000313" key="16">
    <source>
        <dbReference type="EMBL" id="OTG62918.1"/>
    </source>
</evidence>
<keyword evidence="7 15" id="KW-0812">Transmembrane</keyword>
<dbReference type="GO" id="GO:0046677">
    <property type="term" value="P:response to antibiotic"/>
    <property type="evidence" value="ECO:0007669"/>
    <property type="project" value="UniProtKB-UniRule"/>
</dbReference>
<dbReference type="PANTHER" id="PTHR30622">
    <property type="entry name" value="UNDECAPRENYL-DIPHOSPHATASE"/>
    <property type="match status" value="1"/>
</dbReference>
<protein>
    <recommendedName>
        <fullName evidence="4 15">Undecaprenyl-diphosphatase</fullName>
        <ecNumber evidence="3 15">3.6.1.27</ecNumber>
    </recommendedName>
    <alternativeName>
        <fullName evidence="13 15">Bacitracin resistance protein</fullName>
    </alternativeName>
    <alternativeName>
        <fullName evidence="12 15">Undecaprenyl pyrophosphate phosphatase</fullName>
    </alternativeName>
</protein>
<dbReference type="AlphaFoldDB" id="A0A1Y3C790"/>
<dbReference type="GO" id="GO:0005886">
    <property type="term" value="C:plasma membrane"/>
    <property type="evidence" value="ECO:0007669"/>
    <property type="project" value="UniProtKB-SubCell"/>
</dbReference>
<evidence type="ECO:0000256" key="5">
    <source>
        <dbReference type="ARBA" id="ARBA00022475"/>
    </source>
</evidence>
<evidence type="ECO:0000256" key="15">
    <source>
        <dbReference type="HAMAP-Rule" id="MF_01006"/>
    </source>
</evidence>
<name>A0A1Y3C790_9GAMM</name>
<comment type="caution">
    <text evidence="16">The sequence shown here is derived from an EMBL/GenBank/DDBJ whole genome shotgun (WGS) entry which is preliminary data.</text>
</comment>
<evidence type="ECO:0000256" key="9">
    <source>
        <dbReference type="ARBA" id="ARBA00022989"/>
    </source>
</evidence>
<keyword evidence="8 15" id="KW-0378">Hydrolase</keyword>
<evidence type="ECO:0000256" key="2">
    <source>
        <dbReference type="ARBA" id="ARBA00010621"/>
    </source>
</evidence>
<reference evidence="16 17" key="1">
    <citation type="submission" date="2017-04" db="EMBL/GenBank/DDBJ databases">
        <title>High diversity of culturable Acinetobacter species in natural soil and water ecosystems.</title>
        <authorList>
            <person name="Nemec A."/>
            <person name="Radolfova-Krizova L."/>
        </authorList>
    </citation>
    <scope>NUCLEOTIDE SEQUENCE [LARGE SCALE GENOMIC DNA]</scope>
    <source>
        <strain evidence="16 17">ANC 4999</strain>
    </source>
</reference>
<evidence type="ECO:0000256" key="1">
    <source>
        <dbReference type="ARBA" id="ARBA00004651"/>
    </source>
</evidence>
<comment type="miscellaneous">
    <text evidence="15">Bacitracin is thought to be involved in the inhibition of peptidoglycan synthesis by sequestering undecaprenyl diphosphate, thereby reducing the pool of lipid carrier available.</text>
</comment>
<accession>A0A1Y3C790</accession>
<evidence type="ECO:0000256" key="8">
    <source>
        <dbReference type="ARBA" id="ARBA00022801"/>
    </source>
</evidence>
<evidence type="ECO:0000256" key="12">
    <source>
        <dbReference type="ARBA" id="ARBA00032707"/>
    </source>
</evidence>
<dbReference type="EC" id="3.6.1.27" evidence="3 15"/>
<feature type="transmembrane region" description="Helical" evidence="15">
    <location>
        <begin position="189"/>
        <end position="207"/>
    </location>
</feature>
<feature type="transmembrane region" description="Helical" evidence="15">
    <location>
        <begin position="219"/>
        <end position="241"/>
    </location>
</feature>
<evidence type="ECO:0000256" key="14">
    <source>
        <dbReference type="ARBA" id="ARBA00047594"/>
    </source>
</evidence>
<evidence type="ECO:0000256" key="10">
    <source>
        <dbReference type="ARBA" id="ARBA00023136"/>
    </source>
</evidence>
<comment type="catalytic activity">
    <reaction evidence="14 15">
        <text>di-trans,octa-cis-undecaprenyl diphosphate + H2O = di-trans,octa-cis-undecaprenyl phosphate + phosphate + H(+)</text>
        <dbReference type="Rhea" id="RHEA:28094"/>
        <dbReference type="ChEBI" id="CHEBI:15377"/>
        <dbReference type="ChEBI" id="CHEBI:15378"/>
        <dbReference type="ChEBI" id="CHEBI:43474"/>
        <dbReference type="ChEBI" id="CHEBI:58405"/>
        <dbReference type="ChEBI" id="CHEBI:60392"/>
        <dbReference type="EC" id="3.6.1.27"/>
    </reaction>
</comment>
<dbReference type="GO" id="GO:0009252">
    <property type="term" value="P:peptidoglycan biosynthetic process"/>
    <property type="evidence" value="ECO:0007669"/>
    <property type="project" value="UniProtKB-KW"/>
</dbReference>
<keyword evidence="15" id="KW-0133">Cell shape</keyword>
<keyword evidence="10 15" id="KW-0472">Membrane</keyword>
<gene>
    <name evidence="15" type="primary">uppP</name>
    <name evidence="16" type="ORF">B9T28_13970</name>
</gene>
<evidence type="ECO:0000256" key="13">
    <source>
        <dbReference type="ARBA" id="ARBA00032932"/>
    </source>
</evidence>
<feature type="transmembrane region" description="Helical" evidence="15">
    <location>
        <begin position="110"/>
        <end position="131"/>
    </location>
</feature>
<organism evidence="16 17">
    <name type="scientific">Acinetobacter silvestris</name>
    <dbReference type="NCBI Taxonomy" id="1977882"/>
    <lineage>
        <taxon>Bacteria</taxon>
        <taxon>Pseudomonadati</taxon>
        <taxon>Pseudomonadota</taxon>
        <taxon>Gammaproteobacteria</taxon>
        <taxon>Moraxellales</taxon>
        <taxon>Moraxellaceae</taxon>
        <taxon>Acinetobacter</taxon>
    </lineage>
</organism>
<keyword evidence="6" id="KW-0997">Cell inner membrane</keyword>
<feature type="transmembrane region" description="Helical" evidence="15">
    <location>
        <begin position="47"/>
        <end position="65"/>
    </location>
</feature>
<dbReference type="OrthoDB" id="9808289at2"/>
<dbReference type="GO" id="GO:0008360">
    <property type="term" value="P:regulation of cell shape"/>
    <property type="evidence" value="ECO:0007669"/>
    <property type="project" value="UniProtKB-KW"/>
</dbReference>
<dbReference type="NCBIfam" id="NF001390">
    <property type="entry name" value="PRK00281.1-4"/>
    <property type="match status" value="1"/>
</dbReference>
<dbReference type="NCBIfam" id="TIGR00753">
    <property type="entry name" value="undec_PP_bacA"/>
    <property type="match status" value="1"/>
</dbReference>
<proteinExistence type="inferred from homology"/>
<dbReference type="GO" id="GO:0071555">
    <property type="term" value="P:cell wall organization"/>
    <property type="evidence" value="ECO:0007669"/>
    <property type="project" value="UniProtKB-KW"/>
</dbReference>
<evidence type="ECO:0000256" key="4">
    <source>
        <dbReference type="ARBA" id="ARBA00021581"/>
    </source>
</evidence>